<evidence type="ECO:0000256" key="3">
    <source>
        <dbReference type="SAM" id="SignalP"/>
    </source>
</evidence>
<feature type="coiled-coil region" evidence="1">
    <location>
        <begin position="365"/>
        <end position="392"/>
    </location>
</feature>
<accession>A0ABP0KU70</accession>
<feature type="compositionally biased region" description="Basic residues" evidence="2">
    <location>
        <begin position="304"/>
        <end position="316"/>
    </location>
</feature>
<feature type="chain" id="PRO_5046728297" evidence="3">
    <location>
        <begin position="20"/>
        <end position="710"/>
    </location>
</feature>
<evidence type="ECO:0000256" key="1">
    <source>
        <dbReference type="SAM" id="Coils"/>
    </source>
</evidence>
<feature type="region of interest" description="Disordered" evidence="2">
    <location>
        <begin position="509"/>
        <end position="675"/>
    </location>
</feature>
<organism evidence="4 5">
    <name type="scientific">Durusdinium trenchii</name>
    <dbReference type="NCBI Taxonomy" id="1381693"/>
    <lineage>
        <taxon>Eukaryota</taxon>
        <taxon>Sar</taxon>
        <taxon>Alveolata</taxon>
        <taxon>Dinophyceae</taxon>
        <taxon>Suessiales</taxon>
        <taxon>Symbiodiniaceae</taxon>
        <taxon>Durusdinium</taxon>
    </lineage>
</organism>
<keyword evidence="1" id="KW-0175">Coiled coil</keyword>
<feature type="compositionally biased region" description="Pro residues" evidence="2">
    <location>
        <begin position="645"/>
        <end position="654"/>
    </location>
</feature>
<feature type="compositionally biased region" description="Pro residues" evidence="2">
    <location>
        <begin position="602"/>
        <end position="614"/>
    </location>
</feature>
<proteinExistence type="predicted"/>
<sequence>MTRSLAAATLLTLLTPATAYIRSATAVSGDVVKGAGDLTKGGKVGLYTVLLQTLNPYLGDLKQLMECCGSAAPLAAQVAAQVNTNQFTGDIEKKIRKEFIGDGKCSDPGLGALMKEGDPTCSYFYSFADKNWKDYSYSAMCVPSDVCSVDVAGATKGLKVGYSLVLQILNRHFGDLEYAGEGALGPCYEGMNMVNLANMTFKQQKNTFVELIKGIKIPLGKTTEYNFDGMTKLGLLEMMNKCEPTPETGVLYVFKNRFWSEKMQTLNITNFDTMLAKQKAKEQDAQAKTEKKQKPKLGGGGKAGNHHKAGKSKKQTTKQAKSSNGKKDRATARVHSTLQEKMSEVTAVAEVAAAESAEVPKSQQLEVAQKAIKTAQANIANQTEAASNLQGMNSAEAGTLLSKAADPSVLQGVVDQTLADFNTAGNKPTVQKQSSGLEVPVSPKLAKAQKKLEEAEQKYFAKPAEGTASSSTVLAPPKLTADSPQLKAVKAKMEAAQAKLAQHAAPELPTIPVVTQAPEPPPQLHKDNPKLQAAIAKLKTAEDKLAQAQAAQATTPLDSDVPATPQARPSPISPAAYDAKVKEAQKKLAATETRLNNQPSVDPLPPPPAPPVAPPSADTKLNAAKEKLKKAQSKYSAPAVDISAPPTPDAPVAPPTGEAKLEAAKAKLAKSQSKFQIPRMTEEAIAEEEMRTAEMMAEERIQARRLDIII</sequence>
<feature type="compositionally biased region" description="Basic and acidic residues" evidence="2">
    <location>
        <begin position="279"/>
        <end position="292"/>
    </location>
</feature>
<feature type="region of interest" description="Disordered" evidence="2">
    <location>
        <begin position="279"/>
        <end position="333"/>
    </location>
</feature>
<dbReference type="EMBL" id="CAXAMM010013003">
    <property type="protein sequence ID" value="CAK9030263.1"/>
    <property type="molecule type" value="Genomic_DNA"/>
</dbReference>
<evidence type="ECO:0000313" key="4">
    <source>
        <dbReference type="EMBL" id="CAK9030263.1"/>
    </source>
</evidence>
<evidence type="ECO:0000256" key="2">
    <source>
        <dbReference type="SAM" id="MobiDB-lite"/>
    </source>
</evidence>
<dbReference type="Proteomes" id="UP001642464">
    <property type="component" value="Unassembled WGS sequence"/>
</dbReference>
<protein>
    <submittedName>
        <fullName evidence="4">Uncharacterized protein</fullName>
    </submittedName>
</protein>
<keyword evidence="5" id="KW-1185">Reference proteome</keyword>
<keyword evidence="3" id="KW-0732">Signal</keyword>
<gene>
    <name evidence="4" type="ORF">SCF082_LOCUS19146</name>
</gene>
<feature type="signal peptide" evidence="3">
    <location>
        <begin position="1"/>
        <end position="19"/>
    </location>
</feature>
<reference evidence="4 5" key="1">
    <citation type="submission" date="2024-02" db="EMBL/GenBank/DDBJ databases">
        <authorList>
            <person name="Chen Y."/>
            <person name="Shah S."/>
            <person name="Dougan E. K."/>
            <person name="Thang M."/>
            <person name="Chan C."/>
        </authorList>
    </citation>
    <scope>NUCLEOTIDE SEQUENCE [LARGE SCALE GENOMIC DNA]</scope>
</reference>
<comment type="caution">
    <text evidence="4">The sequence shown here is derived from an EMBL/GenBank/DDBJ whole genome shotgun (WGS) entry which is preliminary data.</text>
</comment>
<name>A0ABP0KU70_9DINO</name>
<evidence type="ECO:0000313" key="5">
    <source>
        <dbReference type="Proteomes" id="UP001642464"/>
    </source>
</evidence>